<dbReference type="AlphaFoldDB" id="E4RKF2"/>
<evidence type="ECO:0000256" key="3">
    <source>
        <dbReference type="ARBA" id="ARBA00034487"/>
    </source>
</evidence>
<dbReference type="HOGENOM" id="CLU_1052644_0_0_9"/>
<proteinExistence type="inferred from homology"/>
<keyword evidence="11" id="KW-1185">Reference proteome</keyword>
<dbReference type="STRING" id="656519.Halsa_1233"/>
<comment type="similarity">
    <text evidence="3">Belongs to the methyltransferase superfamily. Arsenite methyltransferase family.</text>
</comment>
<dbReference type="Gene3D" id="3.40.50.150">
    <property type="entry name" value="Vaccinia Virus protein VP39"/>
    <property type="match status" value="1"/>
</dbReference>
<dbReference type="InterPro" id="IPR026669">
    <property type="entry name" value="Arsenite_MeTrfase-like"/>
</dbReference>
<comment type="catalytic activity">
    <reaction evidence="8">
        <text>arsenic triglutathione + 3 [thioredoxin]-dithiol + 3 S-adenosyl-L-methionine = trimethylarsine + 3 [thioredoxin]-disulfide + 3 glutathione + 3 S-adenosyl-L-homocysteine + 3 H(+)</text>
        <dbReference type="Rhea" id="RHEA:69432"/>
        <dbReference type="Rhea" id="RHEA-COMP:10698"/>
        <dbReference type="Rhea" id="RHEA-COMP:10700"/>
        <dbReference type="ChEBI" id="CHEBI:15378"/>
        <dbReference type="ChEBI" id="CHEBI:27130"/>
        <dbReference type="ChEBI" id="CHEBI:29950"/>
        <dbReference type="ChEBI" id="CHEBI:50058"/>
        <dbReference type="ChEBI" id="CHEBI:57856"/>
        <dbReference type="ChEBI" id="CHEBI:57925"/>
        <dbReference type="ChEBI" id="CHEBI:59789"/>
        <dbReference type="ChEBI" id="CHEBI:183640"/>
        <dbReference type="EC" id="2.1.1.137"/>
    </reaction>
</comment>
<evidence type="ECO:0000256" key="7">
    <source>
        <dbReference type="ARBA" id="ARBA00047943"/>
    </source>
</evidence>
<dbReference type="Proteomes" id="UP000007434">
    <property type="component" value="Chromosome"/>
</dbReference>
<reference evidence="10 11" key="2">
    <citation type="journal article" date="2011" name="J. Bacteriol.">
        <title>Complete Genome Sequence of the Haloalkaliphilic, Hydrogen Producing Halanaerobium hydrogenoformans.</title>
        <authorList>
            <person name="Brown S.D."/>
            <person name="Begemann M.B."/>
            <person name="Mormile M.R."/>
            <person name="Wall J.D."/>
            <person name="Han C.S."/>
            <person name="Goodwin L.A."/>
            <person name="Pitluck S."/>
            <person name="Land M.L."/>
            <person name="Hauser L.J."/>
            <person name="Elias D.A."/>
        </authorList>
    </citation>
    <scope>NUCLEOTIDE SEQUENCE [LARGE SCALE GENOMIC DNA]</scope>
    <source>
        <strain evidence="11">sapolanicus</strain>
    </source>
</reference>
<dbReference type="EC" id="2.1.1.137" evidence="4"/>
<accession>E4RKF2</accession>
<organism evidence="10 11">
    <name type="scientific">Halanaerobium hydrogeniformans</name>
    <name type="common">Halanaerobium sp. (strain sapolanicus)</name>
    <dbReference type="NCBI Taxonomy" id="656519"/>
    <lineage>
        <taxon>Bacteria</taxon>
        <taxon>Bacillati</taxon>
        <taxon>Bacillota</taxon>
        <taxon>Clostridia</taxon>
        <taxon>Halanaerobiales</taxon>
        <taxon>Halanaerobiaceae</taxon>
        <taxon>Halanaerobium</taxon>
    </lineage>
</organism>
<keyword evidence="10" id="KW-0489">Methyltransferase</keyword>
<evidence type="ECO:0000256" key="6">
    <source>
        <dbReference type="ARBA" id="ARBA00047941"/>
    </source>
</evidence>
<dbReference type="InterPro" id="IPR029063">
    <property type="entry name" value="SAM-dependent_MTases_sf"/>
</dbReference>
<dbReference type="InterPro" id="IPR025714">
    <property type="entry name" value="Methyltranfer_dom"/>
</dbReference>
<reference evidence="10 11" key="1">
    <citation type="submission" date="2010-11" db="EMBL/GenBank/DDBJ databases">
        <title>Complete sequence of Halanaerobium sp. sapolanicus.</title>
        <authorList>
            <consortium name="US DOE Joint Genome Institute"/>
            <person name="Lucas S."/>
            <person name="Copeland A."/>
            <person name="Lapidus A."/>
            <person name="Cheng J.-F."/>
            <person name="Bruce D."/>
            <person name="Goodwin L."/>
            <person name="Pitluck S."/>
            <person name="Davenport K."/>
            <person name="Detter J.C."/>
            <person name="Han C."/>
            <person name="Tapia R."/>
            <person name="Land M."/>
            <person name="Hauser L."/>
            <person name="Jeffries C."/>
            <person name="Kyrpides N."/>
            <person name="Ivanova N."/>
            <person name="Mikhailova N."/>
            <person name="Begemann M.B."/>
            <person name="Mormile M.R."/>
            <person name="Wall J.D."/>
            <person name="Elias D.A."/>
            <person name="Woyke T."/>
        </authorList>
    </citation>
    <scope>NUCLEOTIDE SEQUENCE [LARGE SCALE GENOMIC DNA]</scope>
    <source>
        <strain evidence="11">sapolanicus</strain>
    </source>
</reference>
<evidence type="ECO:0000313" key="11">
    <source>
        <dbReference type="Proteomes" id="UP000007434"/>
    </source>
</evidence>
<evidence type="ECO:0000256" key="4">
    <source>
        <dbReference type="ARBA" id="ARBA00034521"/>
    </source>
</evidence>
<dbReference type="KEGG" id="has:Halsa_1233"/>
<evidence type="ECO:0000256" key="1">
    <source>
        <dbReference type="ARBA" id="ARBA00022679"/>
    </source>
</evidence>
<dbReference type="EMBL" id="CP002304">
    <property type="protein sequence ID" value="ADQ14661.1"/>
    <property type="molecule type" value="Genomic_DNA"/>
</dbReference>
<evidence type="ECO:0000256" key="2">
    <source>
        <dbReference type="ARBA" id="ARBA00022691"/>
    </source>
</evidence>
<evidence type="ECO:0000256" key="5">
    <source>
        <dbReference type="ARBA" id="ARBA00034545"/>
    </source>
</evidence>
<dbReference type="OrthoDB" id="9774345at2"/>
<dbReference type="PANTHER" id="PTHR43675:SF8">
    <property type="entry name" value="ARSENITE METHYLTRANSFERASE"/>
    <property type="match status" value="1"/>
</dbReference>
<dbReference type="GO" id="GO:0032259">
    <property type="term" value="P:methylation"/>
    <property type="evidence" value="ECO:0007669"/>
    <property type="project" value="UniProtKB-KW"/>
</dbReference>
<dbReference type="eggNOG" id="COG2890">
    <property type="taxonomic scope" value="Bacteria"/>
</dbReference>
<dbReference type="SUPFAM" id="SSF53335">
    <property type="entry name" value="S-adenosyl-L-methionine-dependent methyltransferases"/>
    <property type="match status" value="1"/>
</dbReference>
<dbReference type="CDD" id="cd02440">
    <property type="entry name" value="AdoMet_MTases"/>
    <property type="match status" value="1"/>
</dbReference>
<gene>
    <name evidence="10" type="ordered locus">Halsa_1233</name>
</gene>
<keyword evidence="1" id="KW-0808">Transferase</keyword>
<dbReference type="RefSeq" id="WP_013405743.1">
    <property type="nucleotide sequence ID" value="NC_014654.1"/>
</dbReference>
<dbReference type="Pfam" id="PF13847">
    <property type="entry name" value="Methyltransf_31"/>
    <property type="match status" value="1"/>
</dbReference>
<evidence type="ECO:0000313" key="10">
    <source>
        <dbReference type="EMBL" id="ADQ14661.1"/>
    </source>
</evidence>
<evidence type="ECO:0000256" key="8">
    <source>
        <dbReference type="ARBA" id="ARBA00048428"/>
    </source>
</evidence>
<dbReference type="GO" id="GO:0030791">
    <property type="term" value="F:arsenite methyltransferase activity"/>
    <property type="evidence" value="ECO:0007669"/>
    <property type="project" value="UniProtKB-EC"/>
</dbReference>
<name>E4RKF2_HALHG</name>
<evidence type="ECO:0000259" key="9">
    <source>
        <dbReference type="Pfam" id="PF13847"/>
    </source>
</evidence>
<sequence length="256" mass="29165">MKTIEESILTSMDCTDSEILTYLPYILQDFWEIGSDPKVMIKLIKKHFANINNLTVLDLGCGKGAVSINIAKQINCECYGIDAIPEFISFSESKAEEHGVSNLCKFEVGDIREKIKELGKYDVIILGAIGQVFGDYFETLTILNNNLKDGGIIIIDDGYIDDDSNFKHNNFHNKSELKKQISEAGMHLIDEVVISEDDNLAANYDKEYRNLFKRCQELSVKYPDKAEIFINYSNQQKKEYENLKNVITCSTMVLER</sequence>
<dbReference type="PANTHER" id="PTHR43675">
    <property type="entry name" value="ARSENITE METHYLTRANSFERASE"/>
    <property type="match status" value="1"/>
</dbReference>
<comment type="catalytic activity">
    <reaction evidence="7">
        <text>arsenic triglutathione + 2 [thioredoxin]-dithiol + 2 S-adenosyl-L-methionine + H2O = dimethylarsinous acid + 2 [thioredoxin]-disulfide + 3 glutathione + 2 S-adenosyl-L-homocysteine + 2 H(+)</text>
        <dbReference type="Rhea" id="RHEA:69464"/>
        <dbReference type="Rhea" id="RHEA-COMP:10698"/>
        <dbReference type="Rhea" id="RHEA-COMP:10700"/>
        <dbReference type="ChEBI" id="CHEBI:15377"/>
        <dbReference type="ChEBI" id="CHEBI:15378"/>
        <dbReference type="ChEBI" id="CHEBI:23808"/>
        <dbReference type="ChEBI" id="CHEBI:29950"/>
        <dbReference type="ChEBI" id="CHEBI:50058"/>
        <dbReference type="ChEBI" id="CHEBI:57856"/>
        <dbReference type="ChEBI" id="CHEBI:57925"/>
        <dbReference type="ChEBI" id="CHEBI:59789"/>
        <dbReference type="ChEBI" id="CHEBI:183640"/>
        <dbReference type="EC" id="2.1.1.137"/>
    </reaction>
</comment>
<feature type="domain" description="Methyltransferase" evidence="9">
    <location>
        <begin position="53"/>
        <end position="179"/>
    </location>
</feature>
<comment type="catalytic activity">
    <reaction evidence="6">
        <text>arsenic triglutathione + [thioredoxin]-dithiol + S-adenosyl-L-methionine + 2 H2O = methylarsonous acid + [thioredoxin]-disulfide + 3 glutathione + S-adenosyl-L-homocysteine + H(+)</text>
        <dbReference type="Rhea" id="RHEA:69460"/>
        <dbReference type="Rhea" id="RHEA-COMP:10698"/>
        <dbReference type="Rhea" id="RHEA-COMP:10700"/>
        <dbReference type="ChEBI" id="CHEBI:15377"/>
        <dbReference type="ChEBI" id="CHEBI:15378"/>
        <dbReference type="ChEBI" id="CHEBI:17826"/>
        <dbReference type="ChEBI" id="CHEBI:29950"/>
        <dbReference type="ChEBI" id="CHEBI:50058"/>
        <dbReference type="ChEBI" id="CHEBI:57856"/>
        <dbReference type="ChEBI" id="CHEBI:57925"/>
        <dbReference type="ChEBI" id="CHEBI:59789"/>
        <dbReference type="ChEBI" id="CHEBI:183640"/>
        <dbReference type="EC" id="2.1.1.137"/>
    </reaction>
</comment>
<protein>
    <recommendedName>
        <fullName evidence="5">Arsenite methyltransferase</fullName>
        <ecNumber evidence="4">2.1.1.137</ecNumber>
    </recommendedName>
</protein>
<keyword evidence="2" id="KW-0949">S-adenosyl-L-methionine</keyword>